<dbReference type="OrthoDB" id="9810387at2"/>
<dbReference type="InterPro" id="IPR038293">
    <property type="entry name" value="ATPase_inh_sub_z_sf"/>
</dbReference>
<dbReference type="RefSeq" id="WP_069957663.1">
    <property type="nucleotide sequence ID" value="NZ_MCGG01000021.1"/>
</dbReference>
<dbReference type="Gene3D" id="1.10.790.20">
    <property type="entry name" value="Domain of unknown function DUF1476"/>
    <property type="match status" value="1"/>
</dbReference>
<dbReference type="InterPro" id="IPR009945">
    <property type="entry name" value="ATPase_inh_sub_z"/>
</dbReference>
<organism evidence="1 2">
    <name type="scientific">Magnetovibrio blakemorei</name>
    <dbReference type="NCBI Taxonomy" id="28181"/>
    <lineage>
        <taxon>Bacteria</taxon>
        <taxon>Pseudomonadati</taxon>
        <taxon>Pseudomonadota</taxon>
        <taxon>Alphaproteobacteria</taxon>
        <taxon>Rhodospirillales</taxon>
        <taxon>Magnetovibrionaceae</taxon>
        <taxon>Magnetovibrio</taxon>
    </lineage>
</organism>
<reference evidence="2" key="1">
    <citation type="submission" date="2016-07" db="EMBL/GenBank/DDBJ databases">
        <authorList>
            <person name="Florea S."/>
            <person name="Webb J.S."/>
            <person name="Jaromczyk J."/>
            <person name="Schardl C.L."/>
        </authorList>
    </citation>
    <scope>NUCLEOTIDE SEQUENCE [LARGE SCALE GENOMIC DNA]</scope>
    <source>
        <strain evidence="2">MV-1</strain>
    </source>
</reference>
<evidence type="ECO:0000313" key="2">
    <source>
        <dbReference type="Proteomes" id="UP000095347"/>
    </source>
</evidence>
<name>A0A1E5Q828_9PROT</name>
<keyword evidence="2" id="KW-1185">Reference proteome</keyword>
<gene>
    <name evidence="1" type="ORF">BEN30_08705</name>
</gene>
<comment type="caution">
    <text evidence="1">The sequence shown here is derived from an EMBL/GenBank/DDBJ whole genome shotgun (WGS) entry which is preliminary data.</text>
</comment>
<dbReference type="Proteomes" id="UP000095347">
    <property type="component" value="Unassembled WGS sequence"/>
</dbReference>
<accession>A0A1E5Q828</accession>
<dbReference type="Pfam" id="PF07345">
    <property type="entry name" value="ATPaseInh_sub_z"/>
    <property type="match status" value="1"/>
</dbReference>
<dbReference type="AlphaFoldDB" id="A0A1E5Q828"/>
<protein>
    <submittedName>
        <fullName evidence="1">Aldolase</fullName>
    </submittedName>
</protein>
<dbReference type="PIRSF" id="PIRSF031780">
    <property type="entry name" value="UCP031780"/>
    <property type="match status" value="1"/>
</dbReference>
<dbReference type="EMBL" id="MCGG01000021">
    <property type="protein sequence ID" value="OEJ67510.1"/>
    <property type="molecule type" value="Genomic_DNA"/>
</dbReference>
<proteinExistence type="predicted"/>
<evidence type="ECO:0000313" key="1">
    <source>
        <dbReference type="EMBL" id="OEJ67510.1"/>
    </source>
</evidence>
<dbReference type="STRING" id="28181.BEN30_08705"/>
<sequence length="116" mass="13111">MSDSFQDREKSFEAKFKLEGEMLFKAQARRNKYLGLWAAEKMGMTDTDAAAYARTVVISDLEEVGDEDVIRKVMGDFKTHNVTVSEASLRTELERLMGIAIEEVKSDFDPLGSDHN</sequence>